<proteinExistence type="predicted"/>
<dbReference type="AlphaFoldDB" id="N6W424"/>
<sequence>MKTTTASARTLVIIDCDERTENMLRKCLNRLGIGVSTLCRDAGSLPSEALGVVIELDQFESPMALAEARDRGIHIVALSHHETLSQIQCAIRMGATAMLNKPITQSSVYTTLMMAQGLREQLNRLERENGELMQANLARPAISKAVARLMIDCGIDEQEAFERIRALSMSLNLSIEAICRDIETHTPPLRIRK</sequence>
<dbReference type="Pfam" id="PF21332">
    <property type="entry name" value="AmiR_N"/>
    <property type="match status" value="1"/>
</dbReference>
<dbReference type="Gene3D" id="1.10.10.10">
    <property type="entry name" value="Winged helix-like DNA-binding domain superfamily/Winged helix DNA-binding domain"/>
    <property type="match status" value="1"/>
</dbReference>
<reference evidence="2 3" key="1">
    <citation type="journal article" date="2013" name="Genome Announc.">
        <title>Genome Sequence of the Polycyclic Aromatic Hydrocarbon-Degrading Bacterium Strain Marinobacter nanhaiticus D15-8WT.</title>
        <authorList>
            <person name="Cui Z."/>
            <person name="Gao W."/>
            <person name="Li Q."/>
            <person name="Xu G."/>
            <person name="Zheng L."/>
        </authorList>
    </citation>
    <scope>NUCLEOTIDE SEQUENCE [LARGE SCALE GENOMIC DNA]</scope>
    <source>
        <strain evidence="2 3">D15-8W</strain>
    </source>
</reference>
<dbReference type="PROSITE" id="PS50921">
    <property type="entry name" value="ANTAR"/>
    <property type="match status" value="1"/>
</dbReference>
<dbReference type="InterPro" id="IPR011006">
    <property type="entry name" value="CheY-like_superfamily"/>
</dbReference>
<dbReference type="Gene3D" id="3.40.50.2300">
    <property type="match status" value="1"/>
</dbReference>
<dbReference type="EMBL" id="APLQ01000003">
    <property type="protein sequence ID" value="ENO17265.1"/>
    <property type="molecule type" value="Genomic_DNA"/>
</dbReference>
<evidence type="ECO:0000259" key="1">
    <source>
        <dbReference type="PROSITE" id="PS50921"/>
    </source>
</evidence>
<feature type="domain" description="ANTAR" evidence="1">
    <location>
        <begin position="122"/>
        <end position="183"/>
    </location>
</feature>
<dbReference type="SUPFAM" id="SSF52172">
    <property type="entry name" value="CheY-like"/>
    <property type="match status" value="1"/>
</dbReference>
<dbReference type="HOGENOM" id="CLU_1382278_0_0_6"/>
<dbReference type="PATRIC" id="fig|626887.3.peg.73"/>
<dbReference type="InterPro" id="IPR036388">
    <property type="entry name" value="WH-like_DNA-bd_sf"/>
</dbReference>
<dbReference type="eggNOG" id="COG3707">
    <property type="taxonomic scope" value="Bacteria"/>
</dbReference>
<protein>
    <submittedName>
        <fullName evidence="2">ANTAR domain-containing protein</fullName>
    </submittedName>
</protein>
<dbReference type="Pfam" id="PF03861">
    <property type="entry name" value="ANTAR"/>
    <property type="match status" value="1"/>
</dbReference>
<gene>
    <name evidence="2" type="ORF">J057_00390</name>
</gene>
<dbReference type="RefSeq" id="WP_004578730.1">
    <property type="nucleotide sequence ID" value="NZ_AP028878.1"/>
</dbReference>
<dbReference type="SMART" id="SM01012">
    <property type="entry name" value="ANTAR"/>
    <property type="match status" value="1"/>
</dbReference>
<dbReference type="OrthoDB" id="6884255at2"/>
<comment type="caution">
    <text evidence="2">The sequence shown here is derived from an EMBL/GenBank/DDBJ whole genome shotgun (WGS) entry which is preliminary data.</text>
</comment>
<evidence type="ECO:0000313" key="3">
    <source>
        <dbReference type="Proteomes" id="UP000013165"/>
    </source>
</evidence>
<dbReference type="GO" id="GO:0003723">
    <property type="term" value="F:RNA binding"/>
    <property type="evidence" value="ECO:0007669"/>
    <property type="project" value="InterPro"/>
</dbReference>
<name>N6W424_9GAMM</name>
<dbReference type="Proteomes" id="UP000013165">
    <property type="component" value="Unassembled WGS sequence"/>
</dbReference>
<dbReference type="STRING" id="626887.J057_00390"/>
<accession>N6W424</accession>
<keyword evidence="3" id="KW-1185">Reference proteome</keyword>
<evidence type="ECO:0000313" key="2">
    <source>
        <dbReference type="EMBL" id="ENO17265.1"/>
    </source>
</evidence>
<dbReference type="InterPro" id="IPR005561">
    <property type="entry name" value="ANTAR"/>
</dbReference>
<organism evidence="2 3">
    <name type="scientific">Marinobacter nanhaiticus D15-8W</name>
    <dbReference type="NCBI Taxonomy" id="626887"/>
    <lineage>
        <taxon>Bacteria</taxon>
        <taxon>Pseudomonadati</taxon>
        <taxon>Pseudomonadota</taxon>
        <taxon>Gammaproteobacteria</taxon>
        <taxon>Pseudomonadales</taxon>
        <taxon>Marinobacteraceae</taxon>
        <taxon>Marinobacter</taxon>
    </lineage>
</organism>
<dbReference type="InterPro" id="IPR049021">
    <property type="entry name" value="AmiR_N"/>
</dbReference>